<evidence type="ECO:0000313" key="3">
    <source>
        <dbReference type="Proteomes" id="UP000280395"/>
    </source>
</evidence>
<dbReference type="EMBL" id="RBUA01000469">
    <property type="protein sequence ID" value="RMU60400.1"/>
    <property type="molecule type" value="Genomic_DNA"/>
</dbReference>
<accession>A0A3M5VQ87</accession>
<dbReference type="Proteomes" id="UP000280395">
    <property type="component" value="Unassembled WGS sequence"/>
</dbReference>
<organism evidence="2 3">
    <name type="scientific">Pseudomonas syringae pv. avii</name>
    <dbReference type="NCBI Taxonomy" id="663959"/>
    <lineage>
        <taxon>Bacteria</taxon>
        <taxon>Pseudomonadati</taxon>
        <taxon>Pseudomonadota</taxon>
        <taxon>Gammaproteobacteria</taxon>
        <taxon>Pseudomonadales</taxon>
        <taxon>Pseudomonadaceae</taxon>
        <taxon>Pseudomonas</taxon>
        <taxon>Pseudomonas syringae</taxon>
    </lineage>
</organism>
<evidence type="ECO:0008006" key="4">
    <source>
        <dbReference type="Google" id="ProtNLM"/>
    </source>
</evidence>
<gene>
    <name evidence="2" type="ORF">ALP29_05263</name>
</gene>
<reference evidence="2 3" key="1">
    <citation type="submission" date="2018-08" db="EMBL/GenBank/DDBJ databases">
        <title>Recombination of ecologically and evolutionarily significant loci maintains genetic cohesion in the Pseudomonas syringae species complex.</title>
        <authorList>
            <person name="Dillon M."/>
            <person name="Thakur S."/>
            <person name="Almeida R.N.D."/>
            <person name="Weir B.S."/>
            <person name="Guttman D.S."/>
        </authorList>
    </citation>
    <scope>NUCLEOTIDE SEQUENCE [LARGE SCALE GENOMIC DNA]</scope>
    <source>
        <strain evidence="2 3">ICMP 14479</strain>
    </source>
</reference>
<evidence type="ECO:0000256" key="1">
    <source>
        <dbReference type="SAM" id="MobiDB-lite"/>
    </source>
</evidence>
<dbReference type="RefSeq" id="WP_183146338.1">
    <property type="nucleotide sequence ID" value="NZ_RBUA01000469.1"/>
</dbReference>
<comment type="caution">
    <text evidence="2">The sequence shown here is derived from an EMBL/GenBank/DDBJ whole genome shotgun (WGS) entry which is preliminary data.</text>
</comment>
<dbReference type="AlphaFoldDB" id="A0A3M5VQ87"/>
<feature type="region of interest" description="Disordered" evidence="1">
    <location>
        <begin position="706"/>
        <end position="726"/>
    </location>
</feature>
<proteinExistence type="predicted"/>
<sequence length="726" mass="71477">KGTLQIPTTLSDQPVTVTQTVNNSESPATAPLTVPLLKPSLDTADAATGTVAVTGKPGASVQLQDKDGNAVGTPVTLDSAGKGVLTLPVDTSGDNLTAVQTSGTTKSPASDAVSIPVLKPVVGTVDPQTGALAVEGEPGATVQLKDTAGNLVGAPVTLNSDGKGVLQVPVTQSDKPVVVTQTVNNVESLPSAAISVPLLKPLLDTPDAATGTVAVTGKPGASVQLQDKDGKAVGTSVILDEAGKGVLTLPVDTSGDSLTAVQTSGTTKSPASDAVSIPVLKPIVGMVDPQTGALAVEGEPGATVQLKDTAGNLVGAPVTLNSDGKGVLQVPVTQSDKPVVVTQTVNNVESLPSAAISVPLLKPLLDTPDAATGTVAVTGKPGASVQLQDKDGKAVGTPVILDGAGKGVLTLPVDTSGDSLTAVQTSGTTKSPASDAVSVPVLKPVVGIIDPQTGTLTVEGKPGATVQLKDSTGTAVGTPVTLGTDGKGTLQIPTTLSDQPVTVTQTVNNSESPATAPLTVPLLKPSLDTPDVATGTVAVTGKPGASVQLQDKDGKAVGTPVTLDDTGKGVLTLPVDTSGDNLTAVQTSGTTKSPTSDAVSIPVLKPVAGTIDPQTGTVTVEGKPGATVQLKDSTGTAVGMPVTLGTDGKGTLQIPTTLSDQPVTVTQTVNNSESPATAPLTVPLLKPLLDTPDAATGTVAVTGKPGASVQLQDKDGNAVGTPVTLD</sequence>
<feature type="non-terminal residue" evidence="2">
    <location>
        <position position="1"/>
    </location>
</feature>
<evidence type="ECO:0000313" key="2">
    <source>
        <dbReference type="EMBL" id="RMU60400.1"/>
    </source>
</evidence>
<feature type="non-terminal residue" evidence="2">
    <location>
        <position position="726"/>
    </location>
</feature>
<protein>
    <recommendedName>
        <fullName evidence="4">Adhesin</fullName>
    </recommendedName>
</protein>
<name>A0A3M5VQ87_PSESX</name>